<comment type="caution">
    <text evidence="1">The sequence shown here is derived from an EMBL/GenBank/DDBJ whole genome shotgun (WGS) entry which is preliminary data.</text>
</comment>
<proteinExistence type="predicted"/>
<name>A0A9X0CWW9_9CNID</name>
<sequence>MAQVVTAQPGTTVVVQQTHVQRDWNSGVFGCFGDIGSCIMGLCCPCLQLCNISSRMGEGFLYGLLLCRDRSIHTQGQAESRDSILQALSATMPFLDCSAPPVFCARWTASSKLAASKVLQCSVLARERMLCSFIVLSLIWRFTLDCFYFSARN</sequence>
<dbReference type="EMBL" id="MU826399">
    <property type="protein sequence ID" value="KAJ7376439.1"/>
    <property type="molecule type" value="Genomic_DNA"/>
</dbReference>
<accession>A0A9X0CWW9</accession>
<reference evidence="1" key="1">
    <citation type="submission" date="2023-01" db="EMBL/GenBank/DDBJ databases">
        <title>Genome assembly of the deep-sea coral Lophelia pertusa.</title>
        <authorList>
            <person name="Herrera S."/>
            <person name="Cordes E."/>
        </authorList>
    </citation>
    <scope>NUCLEOTIDE SEQUENCE</scope>
    <source>
        <strain evidence="1">USNM1676648</strain>
        <tissue evidence="1">Polyp</tissue>
    </source>
</reference>
<gene>
    <name evidence="1" type="ORF">OS493_034716</name>
</gene>
<dbReference type="Proteomes" id="UP001163046">
    <property type="component" value="Unassembled WGS sequence"/>
</dbReference>
<organism evidence="1 2">
    <name type="scientific">Desmophyllum pertusum</name>
    <dbReference type="NCBI Taxonomy" id="174260"/>
    <lineage>
        <taxon>Eukaryota</taxon>
        <taxon>Metazoa</taxon>
        <taxon>Cnidaria</taxon>
        <taxon>Anthozoa</taxon>
        <taxon>Hexacorallia</taxon>
        <taxon>Scleractinia</taxon>
        <taxon>Caryophylliina</taxon>
        <taxon>Caryophylliidae</taxon>
        <taxon>Desmophyllum</taxon>
    </lineage>
</organism>
<evidence type="ECO:0000313" key="1">
    <source>
        <dbReference type="EMBL" id="KAJ7376439.1"/>
    </source>
</evidence>
<keyword evidence="2" id="KW-1185">Reference proteome</keyword>
<evidence type="ECO:0000313" key="2">
    <source>
        <dbReference type="Proteomes" id="UP001163046"/>
    </source>
</evidence>
<dbReference type="OrthoDB" id="1045822at2759"/>
<evidence type="ECO:0008006" key="3">
    <source>
        <dbReference type="Google" id="ProtNLM"/>
    </source>
</evidence>
<protein>
    <recommendedName>
        <fullName evidence="3">PLAC8 family protein</fullName>
    </recommendedName>
</protein>
<dbReference type="AlphaFoldDB" id="A0A9X0CWW9"/>